<organism evidence="2 3">
    <name type="scientific">Candidatus Merdivivens pullicola</name>
    <dbReference type="NCBI Taxonomy" id="2840872"/>
    <lineage>
        <taxon>Bacteria</taxon>
        <taxon>Pseudomonadati</taxon>
        <taxon>Bacteroidota</taxon>
        <taxon>Bacteroidia</taxon>
        <taxon>Bacteroidales</taxon>
        <taxon>Muribaculaceae</taxon>
        <taxon>Muribaculaceae incertae sedis</taxon>
        <taxon>Candidatus Merdivivens</taxon>
    </lineage>
</organism>
<protein>
    <submittedName>
        <fullName evidence="2">Uncharacterized protein</fullName>
    </submittedName>
</protein>
<dbReference type="EMBL" id="JADIMA010000078">
    <property type="protein sequence ID" value="MBO8473523.1"/>
    <property type="molecule type" value="Genomic_DNA"/>
</dbReference>
<gene>
    <name evidence="2" type="ORF">IAB81_07865</name>
</gene>
<accession>A0A9D9NHP8</accession>
<evidence type="ECO:0000313" key="2">
    <source>
        <dbReference type="EMBL" id="MBO8473523.1"/>
    </source>
</evidence>
<keyword evidence="1" id="KW-0472">Membrane</keyword>
<feature type="transmembrane region" description="Helical" evidence="1">
    <location>
        <begin position="12"/>
        <end position="30"/>
    </location>
</feature>
<keyword evidence="1" id="KW-1133">Transmembrane helix</keyword>
<name>A0A9D9NHP8_9BACT</name>
<keyword evidence="1" id="KW-0812">Transmembrane</keyword>
<proteinExistence type="predicted"/>
<reference evidence="2" key="1">
    <citation type="submission" date="2020-10" db="EMBL/GenBank/DDBJ databases">
        <authorList>
            <person name="Gilroy R."/>
        </authorList>
    </citation>
    <scope>NUCLEOTIDE SEQUENCE</scope>
    <source>
        <strain evidence="2">B1-8020</strain>
    </source>
</reference>
<dbReference type="AlphaFoldDB" id="A0A9D9NHP8"/>
<evidence type="ECO:0000313" key="3">
    <source>
        <dbReference type="Proteomes" id="UP000823604"/>
    </source>
</evidence>
<feature type="transmembrane region" description="Helical" evidence="1">
    <location>
        <begin position="36"/>
        <end position="57"/>
    </location>
</feature>
<sequence length="74" mass="8470">MKQEIKQQIRITIIGILGWCAILCAVSEPASQDDWFMVFLASKAIAVLFGYAAYILWRYWDAKGLLPEMDDDEV</sequence>
<reference evidence="2" key="2">
    <citation type="journal article" date="2021" name="PeerJ">
        <title>Extensive microbial diversity within the chicken gut microbiome revealed by metagenomics and culture.</title>
        <authorList>
            <person name="Gilroy R."/>
            <person name="Ravi A."/>
            <person name="Getino M."/>
            <person name="Pursley I."/>
            <person name="Horton D.L."/>
            <person name="Alikhan N.F."/>
            <person name="Baker D."/>
            <person name="Gharbi K."/>
            <person name="Hall N."/>
            <person name="Watson M."/>
            <person name="Adriaenssens E.M."/>
            <person name="Foster-Nyarko E."/>
            <person name="Jarju S."/>
            <person name="Secka A."/>
            <person name="Antonio M."/>
            <person name="Oren A."/>
            <person name="Chaudhuri R.R."/>
            <person name="La Ragione R."/>
            <person name="Hildebrand F."/>
            <person name="Pallen M.J."/>
        </authorList>
    </citation>
    <scope>NUCLEOTIDE SEQUENCE</scope>
    <source>
        <strain evidence="2">B1-8020</strain>
    </source>
</reference>
<dbReference type="Proteomes" id="UP000823604">
    <property type="component" value="Unassembled WGS sequence"/>
</dbReference>
<comment type="caution">
    <text evidence="2">The sequence shown here is derived from an EMBL/GenBank/DDBJ whole genome shotgun (WGS) entry which is preliminary data.</text>
</comment>
<evidence type="ECO:0000256" key="1">
    <source>
        <dbReference type="SAM" id="Phobius"/>
    </source>
</evidence>